<reference evidence="3" key="2">
    <citation type="journal article" date="2008" name="Nucleic Acids Res.">
        <title>The rice annotation project database (RAP-DB): 2008 update.</title>
        <authorList>
            <consortium name="The rice annotation project (RAP)"/>
        </authorList>
    </citation>
    <scope>GENOME REANNOTATION</scope>
    <source>
        <strain evidence="3">cv. Nipponbare</strain>
    </source>
</reference>
<evidence type="ECO:0000256" key="1">
    <source>
        <dbReference type="SAM" id="MobiDB-lite"/>
    </source>
</evidence>
<feature type="compositionally biased region" description="Low complexity" evidence="1">
    <location>
        <begin position="55"/>
        <end position="65"/>
    </location>
</feature>
<gene>
    <name evidence="2" type="primary">OSJNBa0050F10.3</name>
</gene>
<name>Q69LE8_ORYSJ</name>
<reference evidence="3" key="1">
    <citation type="journal article" date="2005" name="Nature">
        <title>The map-based sequence of the rice genome.</title>
        <authorList>
            <consortium name="International rice genome sequencing project (IRGSP)"/>
            <person name="Matsumoto T."/>
            <person name="Wu J."/>
            <person name="Kanamori H."/>
            <person name="Katayose Y."/>
            <person name="Fujisawa M."/>
            <person name="Namiki N."/>
            <person name="Mizuno H."/>
            <person name="Yamamoto K."/>
            <person name="Antonio B.A."/>
            <person name="Baba T."/>
            <person name="Sakata K."/>
            <person name="Nagamura Y."/>
            <person name="Aoki H."/>
            <person name="Arikawa K."/>
            <person name="Arita K."/>
            <person name="Bito T."/>
            <person name="Chiden Y."/>
            <person name="Fujitsuka N."/>
            <person name="Fukunaka R."/>
            <person name="Hamada M."/>
            <person name="Harada C."/>
            <person name="Hayashi A."/>
            <person name="Hijishita S."/>
            <person name="Honda M."/>
            <person name="Hosokawa S."/>
            <person name="Ichikawa Y."/>
            <person name="Idonuma A."/>
            <person name="Iijima M."/>
            <person name="Ikeda M."/>
            <person name="Ikeno M."/>
            <person name="Ito K."/>
            <person name="Ito S."/>
            <person name="Ito T."/>
            <person name="Ito Y."/>
            <person name="Ito Y."/>
            <person name="Iwabuchi A."/>
            <person name="Kamiya K."/>
            <person name="Karasawa W."/>
            <person name="Kurita K."/>
            <person name="Katagiri S."/>
            <person name="Kikuta A."/>
            <person name="Kobayashi H."/>
            <person name="Kobayashi N."/>
            <person name="Machita K."/>
            <person name="Maehara T."/>
            <person name="Masukawa M."/>
            <person name="Mizubayashi T."/>
            <person name="Mukai Y."/>
            <person name="Nagasaki H."/>
            <person name="Nagata Y."/>
            <person name="Naito S."/>
            <person name="Nakashima M."/>
            <person name="Nakama Y."/>
            <person name="Nakamichi Y."/>
            <person name="Nakamura M."/>
            <person name="Meguro A."/>
            <person name="Negishi M."/>
            <person name="Ohta I."/>
            <person name="Ohta T."/>
            <person name="Okamoto M."/>
            <person name="Ono N."/>
            <person name="Saji S."/>
            <person name="Sakaguchi M."/>
            <person name="Sakai K."/>
            <person name="Shibata M."/>
            <person name="Shimokawa T."/>
            <person name="Song J."/>
            <person name="Takazaki Y."/>
            <person name="Terasawa K."/>
            <person name="Tsugane M."/>
            <person name="Tsuji K."/>
            <person name="Ueda S."/>
            <person name="Waki K."/>
            <person name="Yamagata H."/>
            <person name="Yamamoto M."/>
            <person name="Yamamoto S."/>
            <person name="Yamane H."/>
            <person name="Yoshiki S."/>
            <person name="Yoshihara R."/>
            <person name="Yukawa K."/>
            <person name="Zhong H."/>
            <person name="Yano M."/>
            <person name="Yuan Q."/>
            <person name="Ouyang S."/>
            <person name="Liu J."/>
            <person name="Jones K.M."/>
            <person name="Gansberger K."/>
            <person name="Moffat K."/>
            <person name="Hill J."/>
            <person name="Bera J."/>
            <person name="Fadrosh D."/>
            <person name="Jin S."/>
            <person name="Johri S."/>
            <person name="Kim M."/>
            <person name="Overton L."/>
            <person name="Reardon M."/>
            <person name="Tsitrin T."/>
            <person name="Vuong H."/>
            <person name="Weaver B."/>
            <person name="Ciecko A."/>
            <person name="Tallon L."/>
            <person name="Jackson J."/>
            <person name="Pai G."/>
            <person name="Aken S.V."/>
            <person name="Utterback T."/>
            <person name="Reidmuller S."/>
            <person name="Feldblyum T."/>
            <person name="Hsiao J."/>
            <person name="Zismann V."/>
            <person name="Iobst S."/>
            <person name="de Vazeille A.R."/>
            <person name="Buell C.R."/>
            <person name="Ying K."/>
            <person name="Li Y."/>
            <person name="Lu T."/>
            <person name="Huang Y."/>
            <person name="Zhao Q."/>
            <person name="Feng Q."/>
            <person name="Zhang L."/>
            <person name="Zhu J."/>
            <person name="Weng Q."/>
            <person name="Mu J."/>
            <person name="Lu Y."/>
            <person name="Fan D."/>
            <person name="Liu Y."/>
            <person name="Guan J."/>
            <person name="Zhang Y."/>
            <person name="Yu S."/>
            <person name="Liu X."/>
            <person name="Zhang Y."/>
            <person name="Hong G."/>
            <person name="Han B."/>
            <person name="Choisne N."/>
            <person name="Demange N."/>
            <person name="Orjeda G."/>
            <person name="Samain S."/>
            <person name="Cattolico L."/>
            <person name="Pelletier E."/>
            <person name="Couloux A."/>
            <person name="Segurens B."/>
            <person name="Wincker P."/>
            <person name="D'Hont A."/>
            <person name="Scarpelli C."/>
            <person name="Weissenbach J."/>
            <person name="Salanoubat M."/>
            <person name="Quetier F."/>
            <person name="Yu Y."/>
            <person name="Kim H.R."/>
            <person name="Rambo T."/>
            <person name="Currie J."/>
            <person name="Collura K."/>
            <person name="Luo M."/>
            <person name="Yang T."/>
            <person name="Ammiraju J.S.S."/>
            <person name="Engler F."/>
            <person name="Soderlund C."/>
            <person name="Wing R.A."/>
            <person name="Palmer L.E."/>
            <person name="de la Bastide M."/>
            <person name="Spiegel L."/>
            <person name="Nascimento L."/>
            <person name="Zutavern T."/>
            <person name="O'Shaughnessy A."/>
            <person name="Dike S."/>
            <person name="Dedhia N."/>
            <person name="Preston R."/>
            <person name="Balija V."/>
            <person name="McCombie W.R."/>
            <person name="Chow T."/>
            <person name="Chen H."/>
            <person name="Chung M."/>
            <person name="Chen C."/>
            <person name="Shaw J."/>
            <person name="Wu H."/>
            <person name="Hsiao K."/>
            <person name="Chao Y."/>
            <person name="Chu M."/>
            <person name="Cheng C."/>
            <person name="Hour A."/>
            <person name="Lee P."/>
            <person name="Lin S."/>
            <person name="Lin Y."/>
            <person name="Liou J."/>
            <person name="Liu S."/>
            <person name="Hsing Y."/>
            <person name="Raghuvanshi S."/>
            <person name="Mohanty A."/>
            <person name="Bharti A.K."/>
            <person name="Gaur A."/>
            <person name="Gupta V."/>
            <person name="Kumar D."/>
            <person name="Ravi V."/>
            <person name="Vij S."/>
            <person name="Kapur A."/>
            <person name="Khurana P."/>
            <person name="Khurana P."/>
            <person name="Khurana J.P."/>
            <person name="Tyagi A.K."/>
            <person name="Gaikwad K."/>
            <person name="Singh A."/>
            <person name="Dalal V."/>
            <person name="Srivastava S."/>
            <person name="Dixit A."/>
            <person name="Pal A.K."/>
            <person name="Ghazi I.A."/>
            <person name="Yadav M."/>
            <person name="Pandit A."/>
            <person name="Bhargava A."/>
            <person name="Sureshbabu K."/>
            <person name="Batra K."/>
            <person name="Sharma T.R."/>
            <person name="Mohapatra T."/>
            <person name="Singh N.K."/>
            <person name="Messing J."/>
            <person name="Nelson A.B."/>
            <person name="Fuks G."/>
            <person name="Kavchok S."/>
            <person name="Keizer G."/>
            <person name="Linton E."/>
            <person name="Llaca V."/>
            <person name="Song R."/>
            <person name="Tanyolac B."/>
            <person name="Young S."/>
            <person name="Ho-Il K."/>
            <person name="Hahn J.H."/>
            <person name="Sangsakoo G."/>
            <person name="Vanavichit A."/>
            <person name="de Mattos Luiz.A.T."/>
            <person name="Zimmer P.D."/>
            <person name="Malone G."/>
            <person name="Dellagostin O."/>
            <person name="de Oliveira A.C."/>
            <person name="Bevan M."/>
            <person name="Bancroft I."/>
            <person name="Minx P."/>
            <person name="Cordum H."/>
            <person name="Wilson R."/>
            <person name="Cheng Z."/>
            <person name="Jin W."/>
            <person name="Jiang J."/>
            <person name="Leong S.A."/>
            <person name="Iwama H."/>
            <person name="Gojobori T."/>
            <person name="Itoh T."/>
            <person name="Niimura Y."/>
            <person name="Fujii Y."/>
            <person name="Habara T."/>
            <person name="Sakai H."/>
            <person name="Sato Y."/>
            <person name="Wilson G."/>
            <person name="Kumar K."/>
            <person name="McCouch S."/>
            <person name="Juretic N."/>
            <person name="Hoen D."/>
            <person name="Wright S."/>
            <person name="Bruskiewich R."/>
            <person name="Bureau T."/>
            <person name="Miyao A."/>
            <person name="Hirochika H."/>
            <person name="Nishikawa T."/>
            <person name="Kadowaki K."/>
            <person name="Sugiura M."/>
            <person name="Burr B."/>
            <person name="Sasaki T."/>
        </authorList>
    </citation>
    <scope>NUCLEOTIDE SEQUENCE [LARGE SCALE GENOMIC DNA]</scope>
    <source>
        <strain evidence="3">cv. Nipponbare</strain>
    </source>
</reference>
<protein>
    <submittedName>
        <fullName evidence="2">Uncharacterized protein</fullName>
    </submittedName>
</protein>
<feature type="region of interest" description="Disordered" evidence="1">
    <location>
        <begin position="1"/>
        <end position="72"/>
    </location>
</feature>
<evidence type="ECO:0000313" key="2">
    <source>
        <dbReference type="EMBL" id="BAD31775.1"/>
    </source>
</evidence>
<sequence>MGKRFVPSVRIQRRISDGTPGSDDGDFIDHSDPTFPNPTSTSAAAAMAPAPPPAVVTARGGAAPPSFYDDDD</sequence>
<dbReference type="AlphaFoldDB" id="Q69LE8"/>
<proteinExistence type="predicted"/>
<dbReference type="Proteomes" id="UP000000763">
    <property type="component" value="Chromosome 7"/>
</dbReference>
<accession>Q69LE8</accession>
<evidence type="ECO:0000313" key="3">
    <source>
        <dbReference type="Proteomes" id="UP000000763"/>
    </source>
</evidence>
<dbReference type="EMBL" id="AP005840">
    <property type="protein sequence ID" value="BAD31775.1"/>
    <property type="molecule type" value="Genomic_DNA"/>
</dbReference>
<organism evidence="2 3">
    <name type="scientific">Oryza sativa subsp. japonica</name>
    <name type="common">Rice</name>
    <dbReference type="NCBI Taxonomy" id="39947"/>
    <lineage>
        <taxon>Eukaryota</taxon>
        <taxon>Viridiplantae</taxon>
        <taxon>Streptophyta</taxon>
        <taxon>Embryophyta</taxon>
        <taxon>Tracheophyta</taxon>
        <taxon>Spermatophyta</taxon>
        <taxon>Magnoliopsida</taxon>
        <taxon>Liliopsida</taxon>
        <taxon>Poales</taxon>
        <taxon>Poaceae</taxon>
        <taxon>BOP clade</taxon>
        <taxon>Oryzoideae</taxon>
        <taxon>Oryzeae</taxon>
        <taxon>Oryzinae</taxon>
        <taxon>Oryza</taxon>
        <taxon>Oryza sativa</taxon>
    </lineage>
</organism>
<feature type="compositionally biased region" description="Low complexity" evidence="1">
    <location>
        <begin position="33"/>
        <end position="48"/>
    </location>
</feature>